<dbReference type="Proteomes" id="UP000725002">
    <property type="component" value="Unassembled WGS sequence"/>
</dbReference>
<dbReference type="AlphaFoldDB" id="A0A940DX21"/>
<feature type="chain" id="PRO_5037368413" evidence="1">
    <location>
        <begin position="28"/>
        <end position="85"/>
    </location>
</feature>
<name>A0A940DX21_9BACT</name>
<evidence type="ECO:0000256" key="1">
    <source>
        <dbReference type="SAM" id="SignalP"/>
    </source>
</evidence>
<proteinExistence type="predicted"/>
<accession>A0A940DX21</accession>
<keyword evidence="1" id="KW-0732">Signal</keyword>
<dbReference type="EMBL" id="JADILV010000046">
    <property type="protein sequence ID" value="MBO8483828.1"/>
    <property type="molecule type" value="Genomic_DNA"/>
</dbReference>
<comment type="caution">
    <text evidence="2">The sequence shown here is derived from an EMBL/GenBank/DDBJ whole genome shotgun (WGS) entry which is preliminary data.</text>
</comment>
<reference evidence="2" key="1">
    <citation type="submission" date="2020-10" db="EMBL/GenBank/DDBJ databases">
        <authorList>
            <person name="Gilroy R."/>
        </authorList>
    </citation>
    <scope>NUCLEOTIDE SEQUENCE</scope>
    <source>
        <strain evidence="2">G3-8215</strain>
    </source>
</reference>
<gene>
    <name evidence="2" type="ORF">IAB75_06920</name>
</gene>
<evidence type="ECO:0000313" key="2">
    <source>
        <dbReference type="EMBL" id="MBO8483828.1"/>
    </source>
</evidence>
<organism evidence="2 3">
    <name type="scientific">Candidatus Cryptobacteroides avicola</name>
    <dbReference type="NCBI Taxonomy" id="2840757"/>
    <lineage>
        <taxon>Bacteria</taxon>
        <taxon>Pseudomonadati</taxon>
        <taxon>Bacteroidota</taxon>
        <taxon>Bacteroidia</taxon>
        <taxon>Bacteroidales</taxon>
        <taxon>Candidatus Cryptobacteroides</taxon>
    </lineage>
</organism>
<feature type="signal peptide" evidence="1">
    <location>
        <begin position="1"/>
        <end position="27"/>
    </location>
</feature>
<sequence length="85" mass="9191">MNDYEKTILSFLLAAAMLAAAGFSASAQMSFQAGVTMPYQRQLRLDTLGLVDRYGVGAYAELDYDINIVGDSTATMWTGSPARTE</sequence>
<evidence type="ECO:0000313" key="3">
    <source>
        <dbReference type="Proteomes" id="UP000725002"/>
    </source>
</evidence>
<reference evidence="2" key="2">
    <citation type="journal article" date="2021" name="PeerJ">
        <title>Extensive microbial diversity within the chicken gut microbiome revealed by metagenomics and culture.</title>
        <authorList>
            <person name="Gilroy R."/>
            <person name="Ravi A."/>
            <person name="Getino M."/>
            <person name="Pursley I."/>
            <person name="Horton D.L."/>
            <person name="Alikhan N.F."/>
            <person name="Baker D."/>
            <person name="Gharbi K."/>
            <person name="Hall N."/>
            <person name="Watson M."/>
            <person name="Adriaenssens E.M."/>
            <person name="Foster-Nyarko E."/>
            <person name="Jarju S."/>
            <person name="Secka A."/>
            <person name="Antonio M."/>
            <person name="Oren A."/>
            <person name="Chaudhuri R.R."/>
            <person name="La Ragione R."/>
            <person name="Hildebrand F."/>
            <person name="Pallen M.J."/>
        </authorList>
    </citation>
    <scope>NUCLEOTIDE SEQUENCE</scope>
    <source>
        <strain evidence="2">G3-8215</strain>
    </source>
</reference>
<protein>
    <submittedName>
        <fullName evidence="2">Uncharacterized protein</fullName>
    </submittedName>
</protein>